<comment type="caution">
    <text evidence="2">The sequence shown here is derived from an EMBL/GenBank/DDBJ whole genome shotgun (WGS) entry which is preliminary data.</text>
</comment>
<dbReference type="Proteomes" id="UP001623348">
    <property type="component" value="Unassembled WGS sequence"/>
</dbReference>
<keyword evidence="3" id="KW-1185">Reference proteome</keyword>
<dbReference type="AlphaFoldDB" id="A0ABC9Y7A9"/>
<feature type="domain" description="Reverse transcriptase" evidence="1">
    <location>
        <begin position="4"/>
        <end position="92"/>
    </location>
</feature>
<evidence type="ECO:0000259" key="1">
    <source>
        <dbReference type="Pfam" id="PF00078"/>
    </source>
</evidence>
<dbReference type="InterPro" id="IPR000477">
    <property type="entry name" value="RT_dom"/>
</dbReference>
<accession>A0ABC9Y7A9</accession>
<gene>
    <name evidence="2" type="ORF">GRJ2_003031200</name>
</gene>
<evidence type="ECO:0000313" key="2">
    <source>
        <dbReference type="EMBL" id="GAB0205656.1"/>
    </source>
</evidence>
<dbReference type="PANTHER" id="PTHR33332">
    <property type="entry name" value="REVERSE TRANSCRIPTASE DOMAIN-CONTAINING PROTEIN"/>
    <property type="match status" value="1"/>
</dbReference>
<dbReference type="EMBL" id="BAAFJT010000040">
    <property type="protein sequence ID" value="GAB0205656.1"/>
    <property type="molecule type" value="Genomic_DNA"/>
</dbReference>
<name>A0ABC9Y7A9_GRUJA</name>
<organism evidence="2 3">
    <name type="scientific">Grus japonensis</name>
    <name type="common">Japanese crane</name>
    <name type="synonym">Red-crowned crane</name>
    <dbReference type="NCBI Taxonomy" id="30415"/>
    <lineage>
        <taxon>Eukaryota</taxon>
        <taxon>Metazoa</taxon>
        <taxon>Chordata</taxon>
        <taxon>Craniata</taxon>
        <taxon>Vertebrata</taxon>
        <taxon>Euteleostomi</taxon>
        <taxon>Archelosauria</taxon>
        <taxon>Archosauria</taxon>
        <taxon>Dinosauria</taxon>
        <taxon>Saurischia</taxon>
        <taxon>Theropoda</taxon>
        <taxon>Coelurosauria</taxon>
        <taxon>Aves</taxon>
        <taxon>Neognathae</taxon>
        <taxon>Neoaves</taxon>
        <taxon>Gruiformes</taxon>
        <taxon>Gruidae</taxon>
        <taxon>Grus</taxon>
    </lineage>
</organism>
<proteinExistence type="predicted"/>
<dbReference type="Pfam" id="PF00078">
    <property type="entry name" value="RVT_1"/>
    <property type="match status" value="1"/>
</dbReference>
<protein>
    <recommendedName>
        <fullName evidence="1">Reverse transcriptase domain-containing protein</fullName>
    </recommendedName>
</protein>
<evidence type="ECO:0000313" key="3">
    <source>
        <dbReference type="Proteomes" id="UP001623348"/>
    </source>
</evidence>
<reference evidence="2 3" key="1">
    <citation type="submission" date="2024-06" db="EMBL/GenBank/DDBJ databases">
        <title>The draft genome of Grus japonensis, version 3.</title>
        <authorList>
            <person name="Nabeshima K."/>
            <person name="Suzuki S."/>
            <person name="Onuma M."/>
        </authorList>
    </citation>
    <scope>NUCLEOTIDE SEQUENCE [LARGE SCALE GENOMIC DNA]</scope>
    <source>
        <strain evidence="2 3">451A</strain>
    </source>
</reference>
<sequence>MSKWRTVMSGVPQGSVLGPALFNIFVGDMDSGIECTLSKFADNTKLCGVVDTLEGRDAIQRDLDRLERWAPANRMKFKKAKCKVLHVGQHNPKHSYRLGEEWIESSPEEKDVGVLTDEKLNMSQQCALAAQRANHVLGCIKRGVTSRSRELILPLYSTLVRPHLGYCVQVWGPQYRRDMEVLERVQGRATKLIRGLEHLCYEDRLRELGLFSLEKRRLQGDIIAAYQYLKGTYRKAGEGLFIRECSDRTRGNGFKLKEGRFRLDIRKKFFTVRVVRHWHRLPREVVDAPSLEVFKARLDEALGNVV</sequence>